<accession>A0A1C6TS65</accession>
<dbReference type="EMBL" id="FMHZ01000002">
    <property type="protein sequence ID" value="SCL44654.1"/>
    <property type="molecule type" value="Genomic_DNA"/>
</dbReference>
<feature type="domain" description="TauD/TfdA-like" evidence="9">
    <location>
        <begin position="104"/>
        <end position="295"/>
    </location>
</feature>
<evidence type="ECO:0000256" key="8">
    <source>
        <dbReference type="SAM" id="MobiDB-lite"/>
    </source>
</evidence>
<comment type="cofactor">
    <cofactor evidence="1">
        <name>Fe(2+)</name>
        <dbReference type="ChEBI" id="CHEBI:29033"/>
    </cofactor>
</comment>
<dbReference type="Proteomes" id="UP000199001">
    <property type="component" value="Unassembled WGS sequence"/>
</dbReference>
<reference evidence="11" key="1">
    <citation type="submission" date="2016-06" db="EMBL/GenBank/DDBJ databases">
        <authorList>
            <person name="Varghese N."/>
            <person name="Submissions Spin"/>
        </authorList>
    </citation>
    <scope>NUCLEOTIDE SEQUENCE [LARGE SCALE GENOMIC DNA]</scope>
    <source>
        <strain evidence="11">DSM 43903</strain>
    </source>
</reference>
<evidence type="ECO:0000313" key="10">
    <source>
        <dbReference type="EMBL" id="SCL44654.1"/>
    </source>
</evidence>
<dbReference type="Pfam" id="PF02668">
    <property type="entry name" value="TauD"/>
    <property type="match status" value="1"/>
</dbReference>
<name>A0A1C6TS65_9ACTN</name>
<sequence>MARLVSDHVIGRAPGQVDYRETGAHFRLAELSGSILPERVRDALAGLREGGHDAVVVHGLPADPLDDHQQPDGSHDGRDGIDGGAEATPQPLLGWTWLGMVTRQLGHEYGYRAEKGGNLVHDVRPRPDGAATQSNASSEVDLQLHTEVAFHEIRPDFVLLYGVRSPQPRPATRLVRIADAVRECSPETVRRLREPRFTIAAPDSFSVGEEAVDGIRPIGGTPGWPTIRWHSSIAGDDPSDKAAITEFRAAAERVAHRVRLAPGSLLAFSNSRCLHGRDAFEAHYDGRDRWLLRTYVLRDITRLMSRYGPPPGNGAVRRLAETRTA</sequence>
<feature type="binding site" evidence="7">
    <location>
        <position position="145"/>
    </location>
    <ligand>
        <name>Fe cation</name>
        <dbReference type="ChEBI" id="CHEBI:24875"/>
    </ligand>
</feature>
<dbReference type="GO" id="GO:0017000">
    <property type="term" value="P:antibiotic biosynthetic process"/>
    <property type="evidence" value="ECO:0007669"/>
    <property type="project" value="UniProtKB-KW"/>
</dbReference>
<dbReference type="InterPro" id="IPR050411">
    <property type="entry name" value="AlphaKG_dependent_hydroxylases"/>
</dbReference>
<keyword evidence="11" id="KW-1185">Reference proteome</keyword>
<evidence type="ECO:0000256" key="4">
    <source>
        <dbReference type="ARBA" id="ARBA00023002"/>
    </source>
</evidence>
<evidence type="ECO:0000256" key="5">
    <source>
        <dbReference type="ARBA" id="ARBA00023004"/>
    </source>
</evidence>
<evidence type="ECO:0000256" key="6">
    <source>
        <dbReference type="ARBA" id="ARBA00023194"/>
    </source>
</evidence>
<dbReference type="Gene3D" id="3.60.130.10">
    <property type="entry name" value="Clavaminate synthase-like"/>
    <property type="match status" value="1"/>
</dbReference>
<evidence type="ECO:0000256" key="2">
    <source>
        <dbReference type="ARBA" id="ARBA00008425"/>
    </source>
</evidence>
<dbReference type="SUPFAM" id="SSF51197">
    <property type="entry name" value="Clavaminate synthase-like"/>
    <property type="match status" value="1"/>
</dbReference>
<keyword evidence="3 7" id="KW-0479">Metal-binding</keyword>
<gene>
    <name evidence="10" type="ORF">GA0070606_0389</name>
</gene>
<organism evidence="10 11">
    <name type="scientific">Micromonospora citrea</name>
    <dbReference type="NCBI Taxonomy" id="47855"/>
    <lineage>
        <taxon>Bacteria</taxon>
        <taxon>Bacillati</taxon>
        <taxon>Actinomycetota</taxon>
        <taxon>Actinomycetes</taxon>
        <taxon>Micromonosporales</taxon>
        <taxon>Micromonosporaceae</taxon>
        <taxon>Micromonospora</taxon>
    </lineage>
</organism>
<evidence type="ECO:0000259" key="9">
    <source>
        <dbReference type="Pfam" id="PF02668"/>
    </source>
</evidence>
<keyword evidence="5 7" id="KW-0408">Iron</keyword>
<comment type="similarity">
    <text evidence="2">Belongs to the clavaminate synthase family.</text>
</comment>
<dbReference type="PANTHER" id="PTHR10696">
    <property type="entry name" value="GAMMA-BUTYROBETAINE HYDROXYLASE-RELATED"/>
    <property type="match status" value="1"/>
</dbReference>
<evidence type="ECO:0000256" key="7">
    <source>
        <dbReference type="PIRSR" id="PIRSR019543-2"/>
    </source>
</evidence>
<dbReference type="InterPro" id="IPR003819">
    <property type="entry name" value="TauD/TfdA-like"/>
</dbReference>
<dbReference type="PANTHER" id="PTHR10696:SF56">
    <property type="entry name" value="TAUD_TFDA-LIKE DOMAIN-CONTAINING PROTEIN"/>
    <property type="match status" value="1"/>
</dbReference>
<dbReference type="InterPro" id="IPR014503">
    <property type="entry name" value="Clavaminate_syn-like"/>
</dbReference>
<feature type="binding site" evidence="7">
    <location>
        <position position="147"/>
    </location>
    <ligand>
        <name>Fe cation</name>
        <dbReference type="ChEBI" id="CHEBI:24875"/>
    </ligand>
</feature>
<dbReference type="AlphaFoldDB" id="A0A1C6TS65"/>
<evidence type="ECO:0000256" key="3">
    <source>
        <dbReference type="ARBA" id="ARBA00022723"/>
    </source>
</evidence>
<keyword evidence="6" id="KW-0045">Antibiotic biosynthesis</keyword>
<evidence type="ECO:0000256" key="1">
    <source>
        <dbReference type="ARBA" id="ARBA00001954"/>
    </source>
</evidence>
<dbReference type="GO" id="GO:0005506">
    <property type="term" value="F:iron ion binding"/>
    <property type="evidence" value="ECO:0007669"/>
    <property type="project" value="InterPro"/>
</dbReference>
<evidence type="ECO:0000313" key="11">
    <source>
        <dbReference type="Proteomes" id="UP000199001"/>
    </source>
</evidence>
<protein>
    <submittedName>
        <fullName evidence="10">L-asparagine oxygenase</fullName>
    </submittedName>
</protein>
<feature type="region of interest" description="Disordered" evidence="8">
    <location>
        <begin position="59"/>
        <end position="88"/>
    </location>
</feature>
<dbReference type="InterPro" id="IPR042098">
    <property type="entry name" value="TauD-like_sf"/>
</dbReference>
<proteinExistence type="inferred from homology"/>
<feature type="compositionally biased region" description="Basic and acidic residues" evidence="8">
    <location>
        <begin position="65"/>
        <end position="81"/>
    </location>
</feature>
<dbReference type="GO" id="GO:0016491">
    <property type="term" value="F:oxidoreductase activity"/>
    <property type="evidence" value="ECO:0007669"/>
    <property type="project" value="UniProtKB-KW"/>
</dbReference>
<keyword evidence="4" id="KW-0560">Oxidoreductase</keyword>
<dbReference type="STRING" id="47855.GA0070606_0389"/>
<dbReference type="PIRSF" id="PIRSF019543">
    <property type="entry name" value="Clavaminate_syn"/>
    <property type="match status" value="1"/>
</dbReference>